<protein>
    <submittedName>
        <fullName evidence="2">Uncharacterized protein</fullName>
    </submittedName>
</protein>
<feature type="chain" id="PRO_5037426733" evidence="1">
    <location>
        <begin position="21"/>
        <end position="147"/>
    </location>
</feature>
<organism evidence="2 3">
    <name type="scientific">Dermatophagoides farinae</name>
    <name type="common">American house dust mite</name>
    <dbReference type="NCBI Taxonomy" id="6954"/>
    <lineage>
        <taxon>Eukaryota</taxon>
        <taxon>Metazoa</taxon>
        <taxon>Ecdysozoa</taxon>
        <taxon>Arthropoda</taxon>
        <taxon>Chelicerata</taxon>
        <taxon>Arachnida</taxon>
        <taxon>Acari</taxon>
        <taxon>Acariformes</taxon>
        <taxon>Sarcoptiformes</taxon>
        <taxon>Astigmata</taxon>
        <taxon>Psoroptidia</taxon>
        <taxon>Analgoidea</taxon>
        <taxon>Pyroglyphidae</taxon>
        <taxon>Dermatophagoidinae</taxon>
        <taxon>Dermatophagoides</taxon>
    </lineage>
</organism>
<comment type="caution">
    <text evidence="2">The sequence shown here is derived from an EMBL/GenBank/DDBJ whole genome shotgun (WGS) entry which is preliminary data.</text>
</comment>
<evidence type="ECO:0000256" key="1">
    <source>
        <dbReference type="SAM" id="SignalP"/>
    </source>
</evidence>
<dbReference type="Proteomes" id="UP000790347">
    <property type="component" value="Unassembled WGS sequence"/>
</dbReference>
<feature type="signal peptide" evidence="1">
    <location>
        <begin position="1"/>
        <end position="20"/>
    </location>
</feature>
<sequence>MQKSTIIIVCLAIIFVSVDANLIVKSKGKKSSDLVMIGDKCQPTIVKSGDKKGKNSDTIIMNPECHHKEKKEYVAYPVYHHEYPSIIHEYHTGYGYDYGHNNNNYGHQQNYGHNDHNGYHHGMDNKHYGYHHGMDNDHHGYYDYYRK</sequence>
<evidence type="ECO:0000313" key="2">
    <source>
        <dbReference type="EMBL" id="KAH9530310.1"/>
    </source>
</evidence>
<reference evidence="2" key="1">
    <citation type="submission" date="2013-05" db="EMBL/GenBank/DDBJ databases">
        <authorList>
            <person name="Yim A.K.Y."/>
            <person name="Chan T.F."/>
            <person name="Ji K.M."/>
            <person name="Liu X.Y."/>
            <person name="Zhou J.W."/>
            <person name="Li R.Q."/>
            <person name="Yang K.Y."/>
            <person name="Li J."/>
            <person name="Li M."/>
            <person name="Law P.T.W."/>
            <person name="Wu Y.L."/>
            <person name="Cai Z.L."/>
            <person name="Qin H."/>
            <person name="Bao Y."/>
            <person name="Leung R.K.K."/>
            <person name="Ng P.K.S."/>
            <person name="Zou J."/>
            <person name="Zhong X.J."/>
            <person name="Ran P.X."/>
            <person name="Zhong N.S."/>
            <person name="Liu Z.G."/>
            <person name="Tsui S.K.W."/>
        </authorList>
    </citation>
    <scope>NUCLEOTIDE SEQUENCE</scope>
    <source>
        <strain evidence="2">Derf</strain>
        <tissue evidence="2">Whole organism</tissue>
    </source>
</reference>
<proteinExistence type="predicted"/>
<keyword evidence="1" id="KW-0732">Signal</keyword>
<evidence type="ECO:0000313" key="3">
    <source>
        <dbReference type="Proteomes" id="UP000790347"/>
    </source>
</evidence>
<dbReference type="AlphaFoldDB" id="A0A922IGL8"/>
<accession>A0A922IGL8</accession>
<reference evidence="2" key="2">
    <citation type="journal article" date="2022" name="Res Sq">
        <title>Comparative Genomics Reveals Insights into the Divergent Evolution of Astigmatic Mites and Household Pest Adaptations.</title>
        <authorList>
            <person name="Xiong Q."/>
            <person name="Wan A.T.-Y."/>
            <person name="Liu X.-Y."/>
            <person name="Fung C.S.-H."/>
            <person name="Xiao X."/>
            <person name="Malainual N."/>
            <person name="Hou J."/>
            <person name="Wang L."/>
            <person name="Wang M."/>
            <person name="Yang K."/>
            <person name="Cui Y."/>
            <person name="Leung E."/>
            <person name="Nong W."/>
            <person name="Shin S.-K."/>
            <person name="Au S."/>
            <person name="Jeong K.Y."/>
            <person name="Chew F.T."/>
            <person name="Hui J."/>
            <person name="Leung T.F."/>
            <person name="Tungtrongchitr A."/>
            <person name="Zhong N."/>
            <person name="Liu Z."/>
            <person name="Tsui S."/>
        </authorList>
    </citation>
    <scope>NUCLEOTIDE SEQUENCE</scope>
    <source>
        <strain evidence="2">Derf</strain>
        <tissue evidence="2">Whole organism</tissue>
    </source>
</reference>
<dbReference type="EMBL" id="ASGP02000001">
    <property type="protein sequence ID" value="KAH9530310.1"/>
    <property type="molecule type" value="Genomic_DNA"/>
</dbReference>
<gene>
    <name evidence="2" type="ORF">DERF_004123</name>
</gene>
<name>A0A922IGL8_DERFA</name>
<keyword evidence="3" id="KW-1185">Reference proteome</keyword>